<gene>
    <name evidence="2" type="ORF">SAMN02745752_00126</name>
</gene>
<feature type="transmembrane region" description="Helical" evidence="1">
    <location>
        <begin position="82"/>
        <end position="110"/>
    </location>
</feature>
<dbReference type="Proteomes" id="UP000182350">
    <property type="component" value="Unassembled WGS sequence"/>
</dbReference>
<dbReference type="STRING" id="1122209.SAMN02745752_00126"/>
<evidence type="ECO:0000256" key="1">
    <source>
        <dbReference type="SAM" id="Phobius"/>
    </source>
</evidence>
<accession>A0A1K1TG04</accession>
<keyword evidence="3" id="KW-1185">Reference proteome</keyword>
<keyword evidence="1" id="KW-1133">Transmembrane helix</keyword>
<feature type="transmembrane region" description="Helical" evidence="1">
    <location>
        <begin position="116"/>
        <end position="134"/>
    </location>
</feature>
<keyword evidence="1" id="KW-0812">Transmembrane</keyword>
<sequence length="149" mass="15714">MNHLATLLAGLVFGLGLAVSGMTDPLKVLGFLDVAGEWNPSLLLVLGGAVGTTLIGFHLILKRRHPLLAEQFRLPGQTTITPSLLLGAGLFGIGWGISGYCPGPAVALIANPSWEALVFLPSLLLGHCLQRWVAAKQRPQQPEKTSDCG</sequence>
<feature type="transmembrane region" description="Helical" evidence="1">
    <location>
        <begin position="42"/>
        <end position="61"/>
    </location>
</feature>
<proteinExistence type="predicted"/>
<dbReference type="OrthoDB" id="9790409at2"/>
<evidence type="ECO:0000313" key="2">
    <source>
        <dbReference type="EMBL" id="SFW99410.1"/>
    </source>
</evidence>
<dbReference type="Pfam" id="PF20398">
    <property type="entry name" value="DUF6691"/>
    <property type="match status" value="1"/>
</dbReference>
<dbReference type="InterPro" id="IPR046513">
    <property type="entry name" value="DUF6691"/>
</dbReference>
<dbReference type="EMBL" id="FPJW01000001">
    <property type="protein sequence ID" value="SFW99410.1"/>
    <property type="molecule type" value="Genomic_DNA"/>
</dbReference>
<reference evidence="2 3" key="1">
    <citation type="submission" date="2016-11" db="EMBL/GenBank/DDBJ databases">
        <authorList>
            <person name="Jaros S."/>
            <person name="Januszkiewicz K."/>
            <person name="Wedrychowicz H."/>
        </authorList>
    </citation>
    <scope>NUCLEOTIDE SEQUENCE [LARGE SCALE GENOMIC DNA]</scope>
    <source>
        <strain evidence="2 3">DSM 21637</strain>
    </source>
</reference>
<keyword evidence="1" id="KW-0472">Membrane</keyword>
<evidence type="ECO:0008006" key="4">
    <source>
        <dbReference type="Google" id="ProtNLM"/>
    </source>
</evidence>
<organism evidence="2 3">
    <name type="scientific">Marinospirillum alkaliphilum DSM 21637</name>
    <dbReference type="NCBI Taxonomy" id="1122209"/>
    <lineage>
        <taxon>Bacteria</taxon>
        <taxon>Pseudomonadati</taxon>
        <taxon>Pseudomonadota</taxon>
        <taxon>Gammaproteobacteria</taxon>
        <taxon>Oceanospirillales</taxon>
        <taxon>Oceanospirillaceae</taxon>
        <taxon>Marinospirillum</taxon>
    </lineage>
</organism>
<evidence type="ECO:0000313" key="3">
    <source>
        <dbReference type="Proteomes" id="UP000182350"/>
    </source>
</evidence>
<dbReference type="AlphaFoldDB" id="A0A1K1TG04"/>
<protein>
    <recommendedName>
        <fullName evidence="4">Sulphur transport domain-containing protein</fullName>
    </recommendedName>
</protein>
<name>A0A1K1TG04_9GAMM</name>
<dbReference type="RefSeq" id="WP_072324386.1">
    <property type="nucleotide sequence ID" value="NZ_FPJW01000001.1"/>
</dbReference>